<dbReference type="EMBL" id="JAWQEG010000638">
    <property type="protein sequence ID" value="KAK3887322.1"/>
    <property type="molecule type" value="Genomic_DNA"/>
</dbReference>
<evidence type="ECO:0000256" key="1">
    <source>
        <dbReference type="SAM" id="MobiDB-lite"/>
    </source>
</evidence>
<evidence type="ECO:0000313" key="2">
    <source>
        <dbReference type="EMBL" id="KAK3887322.1"/>
    </source>
</evidence>
<evidence type="ECO:0000313" key="3">
    <source>
        <dbReference type="Proteomes" id="UP001286313"/>
    </source>
</evidence>
<feature type="region of interest" description="Disordered" evidence="1">
    <location>
        <begin position="344"/>
        <end position="366"/>
    </location>
</feature>
<organism evidence="2 3">
    <name type="scientific">Petrolisthes cinctipes</name>
    <name type="common">Flat porcelain crab</name>
    <dbReference type="NCBI Taxonomy" id="88211"/>
    <lineage>
        <taxon>Eukaryota</taxon>
        <taxon>Metazoa</taxon>
        <taxon>Ecdysozoa</taxon>
        <taxon>Arthropoda</taxon>
        <taxon>Crustacea</taxon>
        <taxon>Multicrustacea</taxon>
        <taxon>Malacostraca</taxon>
        <taxon>Eumalacostraca</taxon>
        <taxon>Eucarida</taxon>
        <taxon>Decapoda</taxon>
        <taxon>Pleocyemata</taxon>
        <taxon>Anomura</taxon>
        <taxon>Galatheoidea</taxon>
        <taxon>Porcellanidae</taxon>
        <taxon>Petrolisthes</taxon>
    </lineage>
</organism>
<keyword evidence="3" id="KW-1185">Reference proteome</keyword>
<dbReference type="Proteomes" id="UP001286313">
    <property type="component" value="Unassembled WGS sequence"/>
</dbReference>
<sequence length="390" mass="42739">MGARYMVAPGSTLNAKKEEMMRLSRISDVNNVKYCDLDVNVSCTNSAWRIGEIVKAACGGSNTLTEKAKKKFLLGSVTSLTQQKASTRINDPSTLLQTNSVVDEYITREVLSAEELIIRMSYQQRFFPEICNHSSRLFGSTARNDICPGDLLVDYKHFRKAMGMAQNNGCGVFLDGVSSVPTSSTQQGILDAVVQSQPLSYPPKENSLAIEAMTDSTVDMVSSVSYLRSSFSSAAGAVGSSESECLFNLILGGERIKNPSTLNTVVDVANNRSLLSSVLDVSERKMTDMVRRIEESIEKKRLEQAIGEIKKNVFVTASMSNKNNNSVLPSRSFARALVHPHRFGRSSGTPLGFHHGERRRSGARDRQLQDYASLGQTHRPLPSSHPSCSV</sequence>
<reference evidence="2" key="1">
    <citation type="submission" date="2023-10" db="EMBL/GenBank/DDBJ databases">
        <title>Genome assemblies of two species of porcelain crab, Petrolisthes cinctipes and Petrolisthes manimaculis (Anomura: Porcellanidae).</title>
        <authorList>
            <person name="Angst P."/>
        </authorList>
    </citation>
    <scope>NUCLEOTIDE SEQUENCE</scope>
    <source>
        <strain evidence="2">PB745_01</strain>
        <tissue evidence="2">Gill</tissue>
    </source>
</reference>
<protein>
    <submittedName>
        <fullName evidence="2">Uncharacterized protein</fullName>
    </submittedName>
</protein>
<name>A0AAE1G6Y7_PETCI</name>
<dbReference type="AlphaFoldDB" id="A0AAE1G6Y7"/>
<comment type="caution">
    <text evidence="2">The sequence shown here is derived from an EMBL/GenBank/DDBJ whole genome shotgun (WGS) entry which is preliminary data.</text>
</comment>
<accession>A0AAE1G6Y7</accession>
<gene>
    <name evidence="2" type="ORF">Pcinc_008586</name>
</gene>
<proteinExistence type="predicted"/>